<evidence type="ECO:0000256" key="2">
    <source>
        <dbReference type="ARBA" id="ARBA00022801"/>
    </source>
</evidence>
<feature type="domain" description="Aminodeoxyfutalosine deaminase/Imidazolonepropionase-like composite" evidence="5">
    <location>
        <begin position="22"/>
        <end position="47"/>
    </location>
</feature>
<dbReference type="Pfam" id="PF01979">
    <property type="entry name" value="Amidohydro_1"/>
    <property type="match status" value="1"/>
</dbReference>
<dbReference type="InterPro" id="IPR017700">
    <property type="entry name" value="Aminohydrolase_SsnA"/>
</dbReference>
<evidence type="ECO:0000256" key="3">
    <source>
        <dbReference type="ARBA" id="ARBA00022833"/>
    </source>
</evidence>
<dbReference type="GO" id="GO:0102127">
    <property type="term" value="F:8-oxoguanine deaminase activity"/>
    <property type="evidence" value="ECO:0007669"/>
    <property type="project" value="UniProtKB-EC"/>
</dbReference>
<feature type="domain" description="Amidohydrolase-related" evidence="4">
    <location>
        <begin position="56"/>
        <end position="411"/>
    </location>
</feature>
<sequence>MLIIGNGRMITRDAANPFIENGAVAMDGNTIVMVGELEAVRAAYPDAEFIDAKGGVIMPAYINTHEHIYSAFARGLSIKGYNPQGFLDILDGQWWTIDRHLTLEQTKLSAYATYIDSIKNGVTTVFDHHASFGQITGSLFAIEEAAKDLGIRTCLCYEISDRDGMEKSKESVMENVNFIKHALADDSDMVAGMMGMHASFTISDETMALCNELKPEGVGYHIHVAEGIYDLHQCLKEHSKRIVDRLYDWNILGSKTLLGHCIYINEHEMDLIKDTDTMVVHNPESNMGNACGCPPTMALVHKGVLTGLGTDGYTHDMTESWKVANILHKHHLCDPNAAWGEVPKMLFENNAKIANRYFKKELGVLKKDAAADVIVVDYDPLTPMHADNVNGHLLFGTTGAMVQTTVCNGKVLMKDREVLVCDEAKVMADCRQAAKELADDINAGK</sequence>
<evidence type="ECO:0000259" key="4">
    <source>
        <dbReference type="Pfam" id="PF01979"/>
    </source>
</evidence>
<dbReference type="InterPro" id="IPR006680">
    <property type="entry name" value="Amidohydro-rel"/>
</dbReference>
<evidence type="ECO:0000256" key="1">
    <source>
        <dbReference type="ARBA" id="ARBA00022723"/>
    </source>
</evidence>
<evidence type="ECO:0000259" key="5">
    <source>
        <dbReference type="Pfam" id="PF22039"/>
    </source>
</evidence>
<reference evidence="6" key="1">
    <citation type="submission" date="2019-11" db="EMBL/GenBank/DDBJ databases">
        <authorList>
            <person name="Feng L."/>
        </authorList>
    </citation>
    <scope>NUCLEOTIDE SEQUENCE</scope>
    <source>
        <strain evidence="6">BgluceraseaLFYP119</strain>
    </source>
</reference>
<evidence type="ECO:0000313" key="6">
    <source>
        <dbReference type="EMBL" id="VYT10237.1"/>
    </source>
</evidence>
<dbReference type="SUPFAM" id="SSF51556">
    <property type="entry name" value="Metallo-dependent hydrolases"/>
    <property type="match status" value="1"/>
</dbReference>
<dbReference type="GO" id="GO:0046872">
    <property type="term" value="F:metal ion binding"/>
    <property type="evidence" value="ECO:0007669"/>
    <property type="project" value="UniProtKB-KW"/>
</dbReference>
<gene>
    <name evidence="6" type="ORF">BGLFYP119_01807</name>
</gene>
<accession>A0A6N2TY74</accession>
<dbReference type="AlphaFoldDB" id="A0A6N2TY74"/>
<dbReference type="RefSeq" id="WP_156354136.1">
    <property type="nucleotide sequence ID" value="NZ_CACRST010000017.1"/>
</dbReference>
<proteinExistence type="predicted"/>
<dbReference type="InterPro" id="IPR050287">
    <property type="entry name" value="MTA/SAH_deaminase"/>
</dbReference>
<dbReference type="EC" id="3.5.4.32" evidence="6"/>
<dbReference type="SUPFAM" id="SSF51338">
    <property type="entry name" value="Composite domain of metallo-dependent hydrolases"/>
    <property type="match status" value="1"/>
</dbReference>
<organism evidence="6">
    <name type="scientific">Blautia glucerasea</name>
    <dbReference type="NCBI Taxonomy" id="536633"/>
    <lineage>
        <taxon>Bacteria</taxon>
        <taxon>Bacillati</taxon>
        <taxon>Bacillota</taxon>
        <taxon>Clostridia</taxon>
        <taxon>Lachnospirales</taxon>
        <taxon>Lachnospiraceae</taxon>
        <taxon>Blautia</taxon>
    </lineage>
</organism>
<keyword evidence="1" id="KW-0479">Metal-binding</keyword>
<dbReference type="Gene3D" id="2.30.40.10">
    <property type="entry name" value="Urease, subunit C, domain 1"/>
    <property type="match status" value="1"/>
</dbReference>
<dbReference type="InterPro" id="IPR032466">
    <property type="entry name" value="Metal_Hydrolase"/>
</dbReference>
<dbReference type="PANTHER" id="PTHR43794:SF11">
    <property type="entry name" value="AMIDOHYDROLASE-RELATED DOMAIN-CONTAINING PROTEIN"/>
    <property type="match status" value="1"/>
</dbReference>
<dbReference type="Gene3D" id="3.20.20.140">
    <property type="entry name" value="Metal-dependent hydrolases"/>
    <property type="match status" value="1"/>
</dbReference>
<dbReference type="NCBIfam" id="TIGR03314">
    <property type="entry name" value="Se_ssnA"/>
    <property type="match status" value="1"/>
</dbReference>
<dbReference type="Pfam" id="PF22039">
    <property type="entry name" value="HUTI_composite_bact"/>
    <property type="match status" value="1"/>
</dbReference>
<protein>
    <submittedName>
        <fullName evidence="6">8-oxoguanine deaminase</fullName>
        <ecNumber evidence="6">3.5.4.32</ecNumber>
    </submittedName>
</protein>
<keyword evidence="3" id="KW-0862">Zinc</keyword>
<keyword evidence="2 6" id="KW-0378">Hydrolase</keyword>
<dbReference type="InterPro" id="IPR011059">
    <property type="entry name" value="Metal-dep_hydrolase_composite"/>
</dbReference>
<dbReference type="PANTHER" id="PTHR43794">
    <property type="entry name" value="AMINOHYDROLASE SSNA-RELATED"/>
    <property type="match status" value="1"/>
</dbReference>
<name>A0A6N2TY74_9FIRM</name>
<dbReference type="InterPro" id="IPR054418">
    <property type="entry name" value="MQNX/HUTI_composite_N"/>
</dbReference>
<dbReference type="NCBIfam" id="NF005540">
    <property type="entry name" value="PRK07203.1"/>
    <property type="match status" value="1"/>
</dbReference>
<dbReference type="EMBL" id="CACRST010000017">
    <property type="protein sequence ID" value="VYT10237.1"/>
    <property type="molecule type" value="Genomic_DNA"/>
</dbReference>